<dbReference type="RefSeq" id="WP_150002594.1">
    <property type="nucleotide sequence ID" value="NZ_BKCM01000011.1"/>
</dbReference>
<evidence type="ECO:0000256" key="7">
    <source>
        <dbReference type="ARBA" id="ARBA00049442"/>
    </source>
</evidence>
<dbReference type="EC" id="1.1.1.25" evidence="2 8"/>
<dbReference type="GO" id="GO:0009423">
    <property type="term" value="P:chorismate biosynthetic process"/>
    <property type="evidence" value="ECO:0007669"/>
    <property type="project" value="UniProtKB-UniRule"/>
</dbReference>
<evidence type="ECO:0000256" key="6">
    <source>
        <dbReference type="ARBA" id="ARBA00023141"/>
    </source>
</evidence>
<evidence type="ECO:0000259" key="11">
    <source>
        <dbReference type="Pfam" id="PF18317"/>
    </source>
</evidence>
<reference evidence="12 13" key="1">
    <citation type="submission" date="2019-09" db="EMBL/GenBank/DDBJ databases">
        <title>NBRP : Genome information of microbial organism related human and environment.</title>
        <authorList>
            <person name="Hattori M."/>
            <person name="Oshima K."/>
            <person name="Inaba H."/>
            <person name="Suda W."/>
            <person name="Sakamoto M."/>
            <person name="Iino T."/>
            <person name="Kitahara M."/>
            <person name="Oshida Y."/>
            <person name="Iida T."/>
            <person name="Kudo T."/>
            <person name="Itoh T."/>
            <person name="Ohkuma M."/>
        </authorList>
    </citation>
    <scope>NUCLEOTIDE SEQUENCE [LARGE SCALE GENOMIC DNA]</scope>
    <source>
        <strain evidence="12 13">Mie-1</strain>
    </source>
</reference>
<dbReference type="SUPFAM" id="SSF51735">
    <property type="entry name" value="NAD(P)-binding Rossmann-fold domains"/>
    <property type="match status" value="1"/>
</dbReference>
<evidence type="ECO:0000256" key="4">
    <source>
        <dbReference type="ARBA" id="ARBA00022857"/>
    </source>
</evidence>
<dbReference type="HAMAP" id="MF_00222">
    <property type="entry name" value="Shikimate_DH_AroE"/>
    <property type="match status" value="1"/>
</dbReference>
<feature type="binding site" evidence="8">
    <location>
        <begin position="139"/>
        <end position="143"/>
    </location>
    <ligand>
        <name>NADP(+)</name>
        <dbReference type="ChEBI" id="CHEBI:58349"/>
    </ligand>
</feature>
<feature type="domain" description="Quinate/shikimate 5-dehydrogenase/glutamyl-tRNA reductase" evidence="9">
    <location>
        <begin position="129"/>
        <end position="204"/>
    </location>
</feature>
<dbReference type="Pfam" id="PF18317">
    <property type="entry name" value="SDH_C"/>
    <property type="match status" value="1"/>
</dbReference>
<comment type="similarity">
    <text evidence="8">Belongs to the shikimate dehydrogenase family.</text>
</comment>
<dbReference type="GO" id="GO:0008652">
    <property type="term" value="P:amino acid biosynthetic process"/>
    <property type="evidence" value="ECO:0007669"/>
    <property type="project" value="UniProtKB-KW"/>
</dbReference>
<dbReference type="Pfam" id="PF01488">
    <property type="entry name" value="Shikimate_DH"/>
    <property type="match status" value="1"/>
</dbReference>
<dbReference type="Gene3D" id="3.40.50.720">
    <property type="entry name" value="NAD(P)-binding Rossmann-like Domain"/>
    <property type="match status" value="1"/>
</dbReference>
<evidence type="ECO:0000313" key="13">
    <source>
        <dbReference type="Proteomes" id="UP000325187"/>
    </source>
</evidence>
<keyword evidence="5 8" id="KW-0560">Oxidoreductase</keyword>
<comment type="function">
    <text evidence="8">Involved in the biosynthesis of the chorismate, which leads to the biosynthesis of aromatic amino acids. Catalyzes the reversible NADPH linked reduction of 3-dehydroshikimate (DHSA) to yield shikimate (SA).</text>
</comment>
<dbReference type="Pfam" id="PF08501">
    <property type="entry name" value="Shikimate_dh_N"/>
    <property type="match status" value="1"/>
</dbReference>
<evidence type="ECO:0000259" key="10">
    <source>
        <dbReference type="Pfam" id="PF08501"/>
    </source>
</evidence>
<dbReference type="PANTHER" id="PTHR21089">
    <property type="entry name" value="SHIKIMATE DEHYDROGENASE"/>
    <property type="match status" value="1"/>
</dbReference>
<organism evidence="12 13">
    <name type="scientific">Iodidimonas gelatinilytica</name>
    <dbReference type="NCBI Taxonomy" id="1236966"/>
    <lineage>
        <taxon>Bacteria</taxon>
        <taxon>Pseudomonadati</taxon>
        <taxon>Pseudomonadota</taxon>
        <taxon>Alphaproteobacteria</taxon>
        <taxon>Iodidimonadales</taxon>
        <taxon>Iodidimonadaceae</taxon>
        <taxon>Iodidimonas</taxon>
    </lineage>
</organism>
<dbReference type="CDD" id="cd01065">
    <property type="entry name" value="NAD_bind_Shikimate_DH"/>
    <property type="match status" value="1"/>
</dbReference>
<proteinExistence type="inferred from homology"/>
<dbReference type="InterPro" id="IPR011342">
    <property type="entry name" value="Shikimate_DH"/>
</dbReference>
<dbReference type="Proteomes" id="UP000325187">
    <property type="component" value="Unassembled WGS sequence"/>
</dbReference>
<dbReference type="UniPathway" id="UPA00053">
    <property type="reaction ID" value="UER00087"/>
</dbReference>
<evidence type="ECO:0000313" key="12">
    <source>
        <dbReference type="EMBL" id="GER01602.1"/>
    </source>
</evidence>
<keyword evidence="6 8" id="KW-0057">Aromatic amino acid biosynthesis</keyword>
<keyword evidence="3 8" id="KW-0028">Amino-acid biosynthesis</keyword>
<dbReference type="InterPro" id="IPR036291">
    <property type="entry name" value="NAD(P)-bd_dom_sf"/>
</dbReference>
<protein>
    <recommendedName>
        <fullName evidence="2 8">Shikimate dehydrogenase (NADP(+))</fullName>
        <shortName evidence="8">SDH</shortName>
        <ecNumber evidence="2 8">1.1.1.25</ecNumber>
    </recommendedName>
</protein>
<feature type="binding site" evidence="8">
    <location>
        <position position="259"/>
    </location>
    <ligand>
        <name>shikimate</name>
        <dbReference type="ChEBI" id="CHEBI:36208"/>
    </ligand>
</feature>
<feature type="binding site" evidence="8">
    <location>
        <position position="113"/>
    </location>
    <ligand>
        <name>shikimate</name>
        <dbReference type="ChEBI" id="CHEBI:36208"/>
    </ligand>
</feature>
<dbReference type="SUPFAM" id="SSF53223">
    <property type="entry name" value="Aminoacid dehydrogenase-like, N-terminal domain"/>
    <property type="match status" value="1"/>
</dbReference>
<feature type="binding site" evidence="8">
    <location>
        <position position="252"/>
    </location>
    <ligand>
        <name>NADP(+)</name>
        <dbReference type="ChEBI" id="CHEBI:58349"/>
    </ligand>
</feature>
<evidence type="ECO:0000256" key="3">
    <source>
        <dbReference type="ARBA" id="ARBA00022605"/>
    </source>
</evidence>
<keyword evidence="13" id="KW-1185">Reference proteome</keyword>
<dbReference type="InterPro" id="IPR013708">
    <property type="entry name" value="Shikimate_DH-bd_N"/>
</dbReference>
<dbReference type="GO" id="GO:0009073">
    <property type="term" value="P:aromatic amino acid family biosynthetic process"/>
    <property type="evidence" value="ECO:0007669"/>
    <property type="project" value="UniProtKB-KW"/>
</dbReference>
<feature type="binding site" evidence="8">
    <location>
        <position position="97"/>
    </location>
    <ligand>
        <name>shikimate</name>
        <dbReference type="ChEBI" id="CHEBI:36208"/>
    </ligand>
</feature>
<dbReference type="NCBIfam" id="TIGR00507">
    <property type="entry name" value="aroE"/>
    <property type="match status" value="1"/>
</dbReference>
<dbReference type="InterPro" id="IPR006151">
    <property type="entry name" value="Shikm_DH/Glu-tRNA_Rdtase"/>
</dbReference>
<feature type="binding site" evidence="8">
    <location>
        <begin position="163"/>
        <end position="168"/>
    </location>
    <ligand>
        <name>NADP(+)</name>
        <dbReference type="ChEBI" id="CHEBI:58349"/>
    </ligand>
</feature>
<evidence type="ECO:0000256" key="5">
    <source>
        <dbReference type="ARBA" id="ARBA00023002"/>
    </source>
</evidence>
<dbReference type="GO" id="GO:0050661">
    <property type="term" value="F:NADP binding"/>
    <property type="evidence" value="ECO:0007669"/>
    <property type="project" value="InterPro"/>
</dbReference>
<accession>A0A5A7N001</accession>
<evidence type="ECO:0000256" key="8">
    <source>
        <dbReference type="HAMAP-Rule" id="MF_00222"/>
    </source>
</evidence>
<dbReference type="PANTHER" id="PTHR21089:SF1">
    <property type="entry name" value="BIFUNCTIONAL 3-DEHYDROQUINATE DEHYDRATASE_SHIKIMATE DEHYDROGENASE, CHLOROPLASTIC"/>
    <property type="match status" value="1"/>
</dbReference>
<dbReference type="InterPro" id="IPR041121">
    <property type="entry name" value="SDH_C"/>
</dbReference>
<dbReference type="NCBIfam" id="NF001312">
    <property type="entry name" value="PRK00258.1-4"/>
    <property type="match status" value="1"/>
</dbReference>
<dbReference type="AlphaFoldDB" id="A0A5A7N001"/>
<evidence type="ECO:0000259" key="9">
    <source>
        <dbReference type="Pfam" id="PF01488"/>
    </source>
</evidence>
<dbReference type="GO" id="GO:0004764">
    <property type="term" value="F:shikimate 3-dehydrogenase (NADP+) activity"/>
    <property type="evidence" value="ECO:0007669"/>
    <property type="project" value="UniProtKB-UniRule"/>
</dbReference>
<comment type="catalytic activity">
    <reaction evidence="7 8">
        <text>shikimate + NADP(+) = 3-dehydroshikimate + NADPH + H(+)</text>
        <dbReference type="Rhea" id="RHEA:17737"/>
        <dbReference type="ChEBI" id="CHEBI:15378"/>
        <dbReference type="ChEBI" id="CHEBI:16630"/>
        <dbReference type="ChEBI" id="CHEBI:36208"/>
        <dbReference type="ChEBI" id="CHEBI:57783"/>
        <dbReference type="ChEBI" id="CHEBI:58349"/>
        <dbReference type="EC" id="1.1.1.25"/>
    </reaction>
</comment>
<dbReference type="EMBL" id="BKCM01000011">
    <property type="protein sequence ID" value="GER01602.1"/>
    <property type="molecule type" value="Genomic_DNA"/>
</dbReference>
<comment type="pathway">
    <text evidence="1 8">Metabolic intermediate biosynthesis; chorismate biosynthesis; chorismate from D-erythrose 4-phosphate and phosphoenolpyruvate: step 4/7.</text>
</comment>
<feature type="binding site" evidence="8">
    <location>
        <position position="231"/>
    </location>
    <ligand>
        <name>shikimate</name>
        <dbReference type="ChEBI" id="CHEBI:36208"/>
    </ligand>
</feature>
<evidence type="ECO:0000256" key="1">
    <source>
        <dbReference type="ARBA" id="ARBA00004871"/>
    </source>
</evidence>
<evidence type="ECO:0000256" key="2">
    <source>
        <dbReference type="ARBA" id="ARBA00012962"/>
    </source>
</evidence>
<feature type="domain" description="Shikimate dehydrogenase substrate binding N-terminal" evidence="10">
    <location>
        <begin position="17"/>
        <end position="99"/>
    </location>
</feature>
<dbReference type="InterPro" id="IPR022893">
    <property type="entry name" value="Shikimate_DH_fam"/>
</dbReference>
<comment type="caution">
    <text evidence="12">The sequence shown here is derived from an EMBL/GenBank/DDBJ whole genome shotgun (WGS) entry which is preliminary data.</text>
</comment>
<comment type="subunit">
    <text evidence="8">Homodimer.</text>
</comment>
<dbReference type="GO" id="GO:0005829">
    <property type="term" value="C:cytosol"/>
    <property type="evidence" value="ECO:0007669"/>
    <property type="project" value="TreeGrafter"/>
</dbReference>
<dbReference type="GO" id="GO:0019632">
    <property type="term" value="P:shikimate metabolic process"/>
    <property type="evidence" value="ECO:0007669"/>
    <property type="project" value="InterPro"/>
</dbReference>
<comment type="caution">
    <text evidence="8">Lacks conserved residue(s) required for the propagation of feature annotation.</text>
</comment>
<dbReference type="Gene3D" id="3.40.50.10860">
    <property type="entry name" value="Leucine Dehydrogenase, chain A, domain 1"/>
    <property type="match status" value="1"/>
</dbReference>
<sequence>MSIGSQNAAAAGKLAGVMGWPIGHSLSPLLHRYWLSQLNIKGDYIPLMIRPQNLEAALRSLVPMGFSGVNITVPHKEMTAKLVDRLDPLARRIGAVNTVIVDHNGRLFGRNTDAGGFLAHLQQSAPQWRAKNAHSLVLGAGGAAKAVVVALLDAGAAQIYIANRTQERAQSLVAALDDKRVVAAGWQDRTALLKDVDLLVNSTSLGMVGQAPLDISLSLMPSGSVVYDLVYRPLQTELLKKAKARDLIAVDGLGMLIHQAVPAFDAFFGQKPSVDAQVQDLLLKALDGD</sequence>
<gene>
    <name evidence="8 12" type="primary">aroE</name>
    <name evidence="12" type="ORF">JCM17845_22250</name>
</gene>
<feature type="active site" description="Proton acceptor" evidence="8">
    <location>
        <position position="76"/>
    </location>
</feature>
<feature type="binding site" evidence="8">
    <location>
        <position position="72"/>
    </location>
    <ligand>
        <name>shikimate</name>
        <dbReference type="ChEBI" id="CHEBI:36208"/>
    </ligand>
</feature>
<dbReference type="InterPro" id="IPR046346">
    <property type="entry name" value="Aminoacid_DH-like_N_sf"/>
</dbReference>
<name>A0A5A7N001_9PROT</name>
<feature type="binding site" evidence="8">
    <location>
        <begin position="25"/>
        <end position="27"/>
    </location>
    <ligand>
        <name>shikimate</name>
        <dbReference type="ChEBI" id="CHEBI:36208"/>
    </ligand>
</feature>
<feature type="binding site" evidence="8">
    <location>
        <position position="229"/>
    </location>
    <ligand>
        <name>NADP(+)</name>
        <dbReference type="ChEBI" id="CHEBI:58349"/>
    </ligand>
</feature>
<feature type="domain" description="SDH C-terminal" evidence="11">
    <location>
        <begin position="252"/>
        <end position="276"/>
    </location>
</feature>
<keyword evidence="4 8" id="KW-0521">NADP</keyword>